<feature type="domain" description="Peptidase S1" evidence="3">
    <location>
        <begin position="22"/>
        <end position="289"/>
    </location>
</feature>
<dbReference type="PROSITE" id="PS00134">
    <property type="entry name" value="TRYPSIN_HIS"/>
    <property type="match status" value="1"/>
</dbReference>
<dbReference type="CDD" id="cd00190">
    <property type="entry name" value="Tryp_SPc"/>
    <property type="match status" value="1"/>
</dbReference>
<reference evidence="5" key="1">
    <citation type="journal article" date="2015" name="Proc. Natl. Acad. Sci. U.S.A.">
        <title>Genome sequence of the Asian Tiger mosquito, Aedes albopictus, reveals insights into its biology, genetics, and evolution.</title>
        <authorList>
            <person name="Chen X.G."/>
            <person name="Jiang X."/>
            <person name="Gu J."/>
            <person name="Xu M."/>
            <person name="Wu Y."/>
            <person name="Deng Y."/>
            <person name="Zhang C."/>
            <person name="Bonizzoni M."/>
            <person name="Dermauw W."/>
            <person name="Vontas J."/>
            <person name="Armbruster P."/>
            <person name="Huang X."/>
            <person name="Yang Y."/>
            <person name="Zhang H."/>
            <person name="He W."/>
            <person name="Peng H."/>
            <person name="Liu Y."/>
            <person name="Wu K."/>
            <person name="Chen J."/>
            <person name="Lirakis M."/>
            <person name="Topalis P."/>
            <person name="Van Leeuwen T."/>
            <person name="Hall A.B."/>
            <person name="Jiang X."/>
            <person name="Thorpe C."/>
            <person name="Mueller R.L."/>
            <person name="Sun C."/>
            <person name="Waterhouse R.M."/>
            <person name="Yan G."/>
            <person name="Tu Z.J."/>
            <person name="Fang X."/>
            <person name="James A.A."/>
        </authorList>
    </citation>
    <scope>NUCLEOTIDE SEQUENCE [LARGE SCALE GENOMIC DNA]</scope>
    <source>
        <strain evidence="5">Foshan</strain>
    </source>
</reference>
<evidence type="ECO:0000313" key="5">
    <source>
        <dbReference type="Proteomes" id="UP000069940"/>
    </source>
</evidence>
<sequence>MTMGALTVVGLVLTLSLSIVQSAGGTGTCGERKFAATALIAHAYTARDGAWPWHGAMFHKYNEGVTKYACGVTILTEQFLLTAAHCTYEGRQMLPADRVFVKVGFSNMDLPEDHVRQFNVDRITRHEEYIMDTFENDIALLKLSCEITFTNYIQPVCLWQGDTQLSKIISKIGFVVGWGLHEGYSMPKKLSEATMPIVSSKKCWESDRWHYSKYYFESKTFCAGRRNGTHVNAGDSGSGLYMRMGSNWVLRGLISNAKTNPLTLKVQPDSYAIFTDVAYYLNWIKTKVPVIPHFAVDTEQITETEFDSDANLLDLSKCGKYTHPSETQEEGKVLVNQYPWEVDIKIYDSKKRTYRVGCLGFLIHPTFVISMARCLKLHQNGNEIFAWINDFNGNEKSYSRIRIHDTFIHPDFSFRKNANDIAMAKLNRPATVNPICLPLLDPLELPDISQLHTIGVDLNDTARYFRNVTQLIDLEICQKQLDRTNKRMNLTMGHACSTNVIEDIDLMYYLVSAPRQHGQQKFFDGQYFLAAFMLLQVEVTSSEYFSVFTNVAYYSKWIRETIGQN</sequence>
<dbReference type="InterPro" id="IPR043504">
    <property type="entry name" value="Peptidase_S1_PA_chymotrypsin"/>
</dbReference>
<dbReference type="InterPro" id="IPR018114">
    <property type="entry name" value="TRYPSIN_HIS"/>
</dbReference>
<dbReference type="InterPro" id="IPR009003">
    <property type="entry name" value="Peptidase_S1_PA"/>
</dbReference>
<dbReference type="InterPro" id="IPR051333">
    <property type="entry name" value="CLIP_Serine_Protease"/>
</dbReference>
<dbReference type="PANTHER" id="PTHR24260:SF136">
    <property type="entry name" value="GH08193P-RELATED"/>
    <property type="match status" value="1"/>
</dbReference>
<comment type="similarity">
    <text evidence="1">Belongs to the peptidase S1 family. CLIP subfamily.</text>
</comment>
<dbReference type="PRINTS" id="PR00722">
    <property type="entry name" value="CHYMOTRYPSIN"/>
</dbReference>
<dbReference type="RefSeq" id="XP_029720524.2">
    <property type="nucleotide sequence ID" value="XM_029864664.2"/>
</dbReference>
<dbReference type="PANTHER" id="PTHR24260">
    <property type="match status" value="1"/>
</dbReference>
<feature type="chain" id="PRO_5045821570" description="Peptidase S1 domain-containing protein" evidence="2">
    <location>
        <begin position="26"/>
        <end position="565"/>
    </location>
</feature>
<feature type="signal peptide" evidence="2">
    <location>
        <begin position="1"/>
        <end position="25"/>
    </location>
</feature>
<organism evidence="4 5">
    <name type="scientific">Aedes albopictus</name>
    <name type="common">Asian tiger mosquito</name>
    <name type="synonym">Stegomyia albopicta</name>
    <dbReference type="NCBI Taxonomy" id="7160"/>
    <lineage>
        <taxon>Eukaryota</taxon>
        <taxon>Metazoa</taxon>
        <taxon>Ecdysozoa</taxon>
        <taxon>Arthropoda</taxon>
        <taxon>Hexapoda</taxon>
        <taxon>Insecta</taxon>
        <taxon>Pterygota</taxon>
        <taxon>Neoptera</taxon>
        <taxon>Endopterygota</taxon>
        <taxon>Diptera</taxon>
        <taxon>Nematocera</taxon>
        <taxon>Culicoidea</taxon>
        <taxon>Culicidae</taxon>
        <taxon>Culicinae</taxon>
        <taxon>Aedini</taxon>
        <taxon>Aedes</taxon>
        <taxon>Stegomyia</taxon>
    </lineage>
</organism>
<dbReference type="Gene3D" id="2.40.10.10">
    <property type="entry name" value="Trypsin-like serine proteases"/>
    <property type="match status" value="2"/>
</dbReference>
<evidence type="ECO:0000256" key="2">
    <source>
        <dbReference type="SAM" id="SignalP"/>
    </source>
</evidence>
<dbReference type="InterPro" id="IPR001254">
    <property type="entry name" value="Trypsin_dom"/>
</dbReference>
<dbReference type="SMART" id="SM00020">
    <property type="entry name" value="Tryp_SPc"/>
    <property type="match status" value="1"/>
</dbReference>
<proteinExistence type="inferred from homology"/>
<dbReference type="InterPro" id="IPR001314">
    <property type="entry name" value="Peptidase_S1A"/>
</dbReference>
<keyword evidence="2" id="KW-0732">Signal</keyword>
<accession>A0ABM1Y6I5</accession>
<evidence type="ECO:0000313" key="4">
    <source>
        <dbReference type="EnsemblMetazoa" id="AALFPA23_006214.P8055"/>
    </source>
</evidence>
<dbReference type="Pfam" id="PF00089">
    <property type="entry name" value="Trypsin"/>
    <property type="match status" value="2"/>
</dbReference>
<dbReference type="GeneID" id="115262253"/>
<dbReference type="Proteomes" id="UP000069940">
    <property type="component" value="Unassembled WGS sequence"/>
</dbReference>
<dbReference type="EnsemblMetazoa" id="AALFPA23_006214.R8055">
    <property type="protein sequence ID" value="AALFPA23_006214.P8055"/>
    <property type="gene ID" value="AALFPA23_006214"/>
</dbReference>
<reference evidence="4" key="2">
    <citation type="submission" date="2025-05" db="UniProtKB">
        <authorList>
            <consortium name="EnsemblMetazoa"/>
        </authorList>
    </citation>
    <scope>IDENTIFICATION</scope>
    <source>
        <strain evidence="4">Foshan</strain>
    </source>
</reference>
<dbReference type="SUPFAM" id="SSF50494">
    <property type="entry name" value="Trypsin-like serine proteases"/>
    <property type="match status" value="2"/>
</dbReference>
<name>A0ABM1Y6I5_AEDAL</name>
<feature type="domain" description="Peptidase S1" evidence="3">
    <location>
        <begin position="319"/>
        <end position="563"/>
    </location>
</feature>
<dbReference type="PROSITE" id="PS50240">
    <property type="entry name" value="TRYPSIN_DOM"/>
    <property type="match status" value="2"/>
</dbReference>
<evidence type="ECO:0000256" key="1">
    <source>
        <dbReference type="ARBA" id="ARBA00024195"/>
    </source>
</evidence>
<evidence type="ECO:0000259" key="3">
    <source>
        <dbReference type="PROSITE" id="PS50240"/>
    </source>
</evidence>
<protein>
    <recommendedName>
        <fullName evidence="3">Peptidase S1 domain-containing protein</fullName>
    </recommendedName>
</protein>
<keyword evidence="5" id="KW-1185">Reference proteome</keyword>